<evidence type="ECO:0000256" key="1">
    <source>
        <dbReference type="SAM" id="Phobius"/>
    </source>
</evidence>
<proteinExistence type="predicted"/>
<keyword evidence="1" id="KW-1133">Transmembrane helix</keyword>
<feature type="transmembrane region" description="Helical" evidence="1">
    <location>
        <begin position="182"/>
        <end position="199"/>
    </location>
</feature>
<name>A0A1V9A0Z3_SACPI</name>
<dbReference type="EMBL" id="MWIH01000006">
    <property type="protein sequence ID" value="OQO90683.1"/>
    <property type="molecule type" value="Genomic_DNA"/>
</dbReference>
<sequence length="218" mass="23982">MLNDWKRHRAARRVKPGDGRPLKHYRWWQMLLGRSLLHLRLTGADARPVDYAVDVRTMGDKQDGEVRARLYRDGALHAQAKVPAAFSVEGGTIEVATSSFGVKRCHYVTDDGTERLLTPDPASGEGRRARFAAEHPSQSRVVGIVAVVLLVVGLGLNLVQLLEPLSRIPPVAEHIGVFESPIHLPLWLNITLGAGAALASTERALRLRYHWLLDGGAS</sequence>
<evidence type="ECO:0000313" key="3">
    <source>
        <dbReference type="Proteomes" id="UP000192591"/>
    </source>
</evidence>
<feature type="transmembrane region" description="Helical" evidence="1">
    <location>
        <begin position="141"/>
        <end position="162"/>
    </location>
</feature>
<keyword evidence="1" id="KW-0472">Membrane</keyword>
<gene>
    <name evidence="2" type="ORF">B1813_14125</name>
</gene>
<dbReference type="AlphaFoldDB" id="A0A1V9A0Z3"/>
<keyword evidence="3" id="KW-1185">Reference proteome</keyword>
<dbReference type="RefSeq" id="WP_081192712.1">
    <property type="nucleotide sequence ID" value="NZ_MWIH01000006.1"/>
</dbReference>
<reference evidence="2 3" key="1">
    <citation type="submission" date="2017-02" db="EMBL/GenBank/DDBJ databases">
        <title>Draft genome of Saccharomonospora sp. 154.</title>
        <authorList>
            <person name="Alonso-Carmona G.S."/>
            <person name="De La Haba R."/>
            <person name="Vera-Gargallo B."/>
            <person name="Sandoval-Trujillo A.H."/>
            <person name="Ramirez-Duran N."/>
            <person name="Ventosa A."/>
        </authorList>
    </citation>
    <scope>NUCLEOTIDE SEQUENCE [LARGE SCALE GENOMIC DNA]</scope>
    <source>
        <strain evidence="2 3">LRS4.154</strain>
    </source>
</reference>
<protein>
    <submittedName>
        <fullName evidence="2">Uncharacterized protein</fullName>
    </submittedName>
</protein>
<comment type="caution">
    <text evidence="2">The sequence shown here is derived from an EMBL/GenBank/DDBJ whole genome shotgun (WGS) entry which is preliminary data.</text>
</comment>
<accession>A0A1V9A0Z3</accession>
<evidence type="ECO:0000313" key="2">
    <source>
        <dbReference type="EMBL" id="OQO90683.1"/>
    </source>
</evidence>
<dbReference type="STRING" id="1962155.B1813_14125"/>
<dbReference type="Proteomes" id="UP000192591">
    <property type="component" value="Unassembled WGS sequence"/>
</dbReference>
<keyword evidence="1" id="KW-0812">Transmembrane</keyword>
<organism evidence="2 3">
    <name type="scientific">Saccharomonospora piscinae</name>
    <dbReference type="NCBI Taxonomy" id="687388"/>
    <lineage>
        <taxon>Bacteria</taxon>
        <taxon>Bacillati</taxon>
        <taxon>Actinomycetota</taxon>
        <taxon>Actinomycetes</taxon>
        <taxon>Pseudonocardiales</taxon>
        <taxon>Pseudonocardiaceae</taxon>
        <taxon>Saccharomonospora</taxon>
    </lineage>
</organism>